<keyword evidence="5 18" id="KW-0121">Carboxypeptidase</keyword>
<dbReference type="SUPFAM" id="SSF69189">
    <property type="entry name" value="Penicillin-binding protein associated domain"/>
    <property type="match status" value="1"/>
</dbReference>
<feature type="chain" id="PRO_5016590472" description="serine-type D-Ala-D-Ala carboxypeptidase" evidence="16">
    <location>
        <begin position="18"/>
        <end position="369"/>
    </location>
</feature>
<dbReference type="UniPathway" id="UPA00219"/>
<dbReference type="GO" id="GO:0009252">
    <property type="term" value="P:peptidoglycan biosynthetic process"/>
    <property type="evidence" value="ECO:0007669"/>
    <property type="project" value="UniProtKB-UniPathway"/>
</dbReference>
<evidence type="ECO:0000256" key="1">
    <source>
        <dbReference type="ARBA" id="ARBA00003217"/>
    </source>
</evidence>
<reference evidence="18 19" key="1">
    <citation type="submission" date="2018-06" db="EMBL/GenBank/DDBJ databases">
        <authorList>
            <consortium name="Pathogen Informatics"/>
            <person name="Doyle S."/>
        </authorList>
    </citation>
    <scope>NUCLEOTIDE SEQUENCE [LARGE SCALE GENOMIC DNA]</scope>
    <source>
        <strain evidence="18 19">NCTC13337</strain>
    </source>
</reference>
<dbReference type="EC" id="3.4.16.4" evidence="4"/>
<keyword evidence="7 16" id="KW-0732">Signal</keyword>
<dbReference type="InterPro" id="IPR018044">
    <property type="entry name" value="Peptidase_S11"/>
</dbReference>
<evidence type="ECO:0000256" key="2">
    <source>
        <dbReference type="ARBA" id="ARBA00004752"/>
    </source>
</evidence>
<feature type="binding site" evidence="14">
    <location>
        <position position="214"/>
    </location>
    <ligand>
        <name>substrate</name>
    </ligand>
</feature>
<dbReference type="GO" id="GO:0009002">
    <property type="term" value="F:serine-type D-Ala-D-Ala carboxypeptidase activity"/>
    <property type="evidence" value="ECO:0007669"/>
    <property type="project" value="UniProtKB-EC"/>
</dbReference>
<dbReference type="Gene3D" id="3.40.710.10">
    <property type="entry name" value="DD-peptidase/beta-lactamase superfamily"/>
    <property type="match status" value="1"/>
</dbReference>
<evidence type="ECO:0000256" key="9">
    <source>
        <dbReference type="ARBA" id="ARBA00022960"/>
    </source>
</evidence>
<dbReference type="Pfam" id="PF07943">
    <property type="entry name" value="PBP5_C"/>
    <property type="match status" value="1"/>
</dbReference>
<dbReference type="Gene3D" id="2.60.410.10">
    <property type="entry name" value="D-Ala-D-Ala carboxypeptidase, C-terminal domain"/>
    <property type="match status" value="1"/>
</dbReference>
<name>A0A380MND0_9GAMM</name>
<dbReference type="InterPro" id="IPR012338">
    <property type="entry name" value="Beta-lactam/transpept-like"/>
</dbReference>
<evidence type="ECO:0000256" key="8">
    <source>
        <dbReference type="ARBA" id="ARBA00022801"/>
    </source>
</evidence>
<evidence type="ECO:0000256" key="13">
    <source>
        <dbReference type="PIRSR" id="PIRSR618044-1"/>
    </source>
</evidence>
<keyword evidence="19" id="KW-1185">Reference proteome</keyword>
<evidence type="ECO:0000256" key="14">
    <source>
        <dbReference type="PIRSR" id="PIRSR618044-2"/>
    </source>
</evidence>
<keyword evidence="8 18" id="KW-0378">Hydrolase</keyword>
<keyword evidence="6" id="KW-0645">Protease</keyword>
<dbReference type="InterPro" id="IPR037167">
    <property type="entry name" value="Peptidase_S11_C_sf"/>
</dbReference>
<evidence type="ECO:0000256" key="5">
    <source>
        <dbReference type="ARBA" id="ARBA00022645"/>
    </source>
</evidence>
<comment type="catalytic activity">
    <reaction evidence="12">
        <text>Preferential cleavage: (Ac)2-L-Lys-D-Ala-|-D-Ala. Also transpeptidation of peptidyl-alanyl moieties that are N-acyl substituents of D-alanine.</text>
        <dbReference type="EC" id="3.4.16.4"/>
    </reaction>
</comment>
<dbReference type="InterPro" id="IPR012907">
    <property type="entry name" value="Peptidase_S11_C"/>
</dbReference>
<dbReference type="EMBL" id="UHIC01000001">
    <property type="protein sequence ID" value="SUO94135.1"/>
    <property type="molecule type" value="Genomic_DNA"/>
</dbReference>
<dbReference type="GO" id="GO:0008360">
    <property type="term" value="P:regulation of cell shape"/>
    <property type="evidence" value="ECO:0007669"/>
    <property type="project" value="UniProtKB-KW"/>
</dbReference>
<evidence type="ECO:0000313" key="19">
    <source>
        <dbReference type="Proteomes" id="UP000254601"/>
    </source>
</evidence>
<dbReference type="SMART" id="SM00936">
    <property type="entry name" value="PBP5_C"/>
    <property type="match status" value="1"/>
</dbReference>
<evidence type="ECO:0000256" key="10">
    <source>
        <dbReference type="ARBA" id="ARBA00022984"/>
    </source>
</evidence>
<feature type="signal peptide" evidence="16">
    <location>
        <begin position="1"/>
        <end position="17"/>
    </location>
</feature>
<keyword evidence="11" id="KW-0961">Cell wall biogenesis/degradation</keyword>
<evidence type="ECO:0000256" key="12">
    <source>
        <dbReference type="ARBA" id="ARBA00034000"/>
    </source>
</evidence>
<comment type="pathway">
    <text evidence="2">Cell wall biogenesis; peptidoglycan biosynthesis.</text>
</comment>
<evidence type="ECO:0000256" key="4">
    <source>
        <dbReference type="ARBA" id="ARBA00012448"/>
    </source>
</evidence>
<proteinExistence type="inferred from homology"/>
<feature type="active site" evidence="13">
    <location>
        <position position="112"/>
    </location>
</feature>
<evidence type="ECO:0000256" key="6">
    <source>
        <dbReference type="ARBA" id="ARBA00022670"/>
    </source>
</evidence>
<dbReference type="PANTHER" id="PTHR21581">
    <property type="entry name" value="D-ALANYL-D-ALANINE CARBOXYPEPTIDASE"/>
    <property type="match status" value="1"/>
</dbReference>
<dbReference type="AlphaFoldDB" id="A0A380MND0"/>
<dbReference type="Proteomes" id="UP000254601">
    <property type="component" value="Unassembled WGS sequence"/>
</dbReference>
<sequence length="369" mass="40948">MKKLFLLFLTFPLLVWAQATPNELVKSYVLMDAESGQILDALNPNEELPPASITKLMTAYVVFDALKNGKIQLTDKVPVSERAYRQEGSRMFIEIRSQVPVEDLIRGMIIQSGNDASIALAEYVGGSVENFVEIMNADAKKLGMDHTHYKNPTGLPTEGHYSTAHDIATLSRAIITQFPEYYRYYSEKSFRWNKITQPNRNRLLFSNANVDGLKTGHTEAAGYCLAASEKRGDIRLITAVLGAKKEADRFQASQVLLNIGFAQFTQVSPLKANQVLMQATVYKGEEKTVDVIPAHAVSLMMPKNAPTLKANVNLDTLIAPIKKGDTVGTITLTDGTKTYTTLPAIAAKNVPEGGFFRRSWDGLKLWWEN</sequence>
<feature type="active site" description="Acyl-ester intermediate" evidence="13">
    <location>
        <position position="52"/>
    </location>
</feature>
<comment type="function">
    <text evidence="1">Removes C-terminal D-alanyl residues from sugar-peptide cell wall precursors.</text>
</comment>
<evidence type="ECO:0000256" key="16">
    <source>
        <dbReference type="SAM" id="SignalP"/>
    </source>
</evidence>
<dbReference type="SUPFAM" id="SSF56601">
    <property type="entry name" value="beta-lactamase/transpeptidase-like"/>
    <property type="match status" value="1"/>
</dbReference>
<protein>
    <recommendedName>
        <fullName evidence="4">serine-type D-Ala-D-Ala carboxypeptidase</fullName>
        <ecNumber evidence="4">3.4.16.4</ecNumber>
    </recommendedName>
</protein>
<organism evidence="18 19">
    <name type="scientific">Suttonella ornithocola</name>
    <dbReference type="NCBI Taxonomy" id="279832"/>
    <lineage>
        <taxon>Bacteria</taxon>
        <taxon>Pseudomonadati</taxon>
        <taxon>Pseudomonadota</taxon>
        <taxon>Gammaproteobacteria</taxon>
        <taxon>Cardiobacteriales</taxon>
        <taxon>Cardiobacteriaceae</taxon>
        <taxon>Suttonella</taxon>
    </lineage>
</organism>
<dbReference type="InterPro" id="IPR015956">
    <property type="entry name" value="Peniciliin-bd_prot_C_sf"/>
</dbReference>
<dbReference type="PANTHER" id="PTHR21581:SF6">
    <property type="entry name" value="TRAFFICKING PROTEIN PARTICLE COMPLEX SUBUNIT 12"/>
    <property type="match status" value="1"/>
</dbReference>
<dbReference type="GO" id="GO:0006508">
    <property type="term" value="P:proteolysis"/>
    <property type="evidence" value="ECO:0007669"/>
    <property type="project" value="UniProtKB-KW"/>
</dbReference>
<evidence type="ECO:0000259" key="17">
    <source>
        <dbReference type="SMART" id="SM00936"/>
    </source>
</evidence>
<evidence type="ECO:0000256" key="11">
    <source>
        <dbReference type="ARBA" id="ARBA00023316"/>
    </source>
</evidence>
<dbReference type="InterPro" id="IPR001967">
    <property type="entry name" value="Peptidase_S11_N"/>
</dbReference>
<comment type="similarity">
    <text evidence="3 15">Belongs to the peptidase S11 family.</text>
</comment>
<keyword evidence="9" id="KW-0133">Cell shape</keyword>
<evidence type="ECO:0000256" key="3">
    <source>
        <dbReference type="ARBA" id="ARBA00007164"/>
    </source>
</evidence>
<evidence type="ECO:0000256" key="15">
    <source>
        <dbReference type="RuleBase" id="RU004016"/>
    </source>
</evidence>
<feature type="domain" description="Peptidase S11 D-Ala-D-Ala carboxypeptidase A C-terminal" evidence="17">
    <location>
        <begin position="264"/>
        <end position="352"/>
    </location>
</feature>
<dbReference type="GO" id="GO:0071555">
    <property type="term" value="P:cell wall organization"/>
    <property type="evidence" value="ECO:0007669"/>
    <property type="project" value="UniProtKB-KW"/>
</dbReference>
<feature type="active site" description="Proton acceptor" evidence="13">
    <location>
        <position position="55"/>
    </location>
</feature>
<dbReference type="PRINTS" id="PR00725">
    <property type="entry name" value="DADACBPTASE1"/>
</dbReference>
<evidence type="ECO:0000256" key="7">
    <source>
        <dbReference type="ARBA" id="ARBA00022729"/>
    </source>
</evidence>
<evidence type="ECO:0000313" key="18">
    <source>
        <dbReference type="EMBL" id="SUO94135.1"/>
    </source>
</evidence>
<dbReference type="RefSeq" id="WP_072576009.1">
    <property type="nucleotide sequence ID" value="NZ_LWHB01000042.1"/>
</dbReference>
<accession>A0A380MND0</accession>
<gene>
    <name evidence="18" type="primary">dacC_1</name>
    <name evidence="18" type="ORF">NCTC13337_00586</name>
</gene>
<dbReference type="OrthoDB" id="9795979at2"/>
<keyword evidence="10" id="KW-0573">Peptidoglycan synthesis</keyword>
<dbReference type="Pfam" id="PF00768">
    <property type="entry name" value="Peptidase_S11"/>
    <property type="match status" value="1"/>
</dbReference>